<gene>
    <name evidence="4" type="ORF">Nepgr_000668</name>
</gene>
<accession>A0AAD3P394</accession>
<dbReference type="GO" id="GO:0072699">
    <property type="term" value="P:protein localization to cortical microtubule cytoskeleton"/>
    <property type="evidence" value="ECO:0007669"/>
    <property type="project" value="TreeGrafter"/>
</dbReference>
<dbReference type="Proteomes" id="UP001279734">
    <property type="component" value="Unassembled WGS sequence"/>
</dbReference>
<evidence type="ECO:0008006" key="6">
    <source>
        <dbReference type="Google" id="ProtNLM"/>
    </source>
</evidence>
<evidence type="ECO:0000313" key="5">
    <source>
        <dbReference type="Proteomes" id="UP001279734"/>
    </source>
</evidence>
<feature type="compositionally biased region" description="Polar residues" evidence="3">
    <location>
        <begin position="69"/>
        <end position="97"/>
    </location>
</feature>
<feature type="coiled-coil region" evidence="2">
    <location>
        <begin position="295"/>
        <end position="322"/>
    </location>
</feature>
<dbReference type="AlphaFoldDB" id="A0AAD3P394"/>
<evidence type="ECO:0000256" key="3">
    <source>
        <dbReference type="SAM" id="MobiDB-lite"/>
    </source>
</evidence>
<organism evidence="4 5">
    <name type="scientific">Nepenthes gracilis</name>
    <name type="common">Slender pitcher plant</name>
    <dbReference type="NCBI Taxonomy" id="150966"/>
    <lineage>
        <taxon>Eukaryota</taxon>
        <taxon>Viridiplantae</taxon>
        <taxon>Streptophyta</taxon>
        <taxon>Embryophyta</taxon>
        <taxon>Tracheophyta</taxon>
        <taxon>Spermatophyta</taxon>
        <taxon>Magnoliopsida</taxon>
        <taxon>eudicotyledons</taxon>
        <taxon>Gunneridae</taxon>
        <taxon>Pentapetalae</taxon>
        <taxon>Caryophyllales</taxon>
        <taxon>Nepenthaceae</taxon>
        <taxon>Nepenthes</taxon>
    </lineage>
</organism>
<keyword evidence="5" id="KW-1185">Reference proteome</keyword>
<evidence type="ECO:0000256" key="1">
    <source>
        <dbReference type="ARBA" id="ARBA00023054"/>
    </source>
</evidence>
<feature type="compositionally biased region" description="Pro residues" evidence="3">
    <location>
        <begin position="132"/>
        <end position="141"/>
    </location>
</feature>
<feature type="region of interest" description="Disordered" evidence="3">
    <location>
        <begin position="69"/>
        <end position="149"/>
    </location>
</feature>
<evidence type="ECO:0000313" key="4">
    <source>
        <dbReference type="EMBL" id="GMG98828.1"/>
    </source>
</evidence>
<keyword evidence="1 2" id="KW-0175">Coiled coil</keyword>
<protein>
    <recommendedName>
        <fullName evidence="6">Protein CHUP1, chloroplastic</fullName>
    </recommendedName>
</protein>
<feature type="coiled-coil region" evidence="2">
    <location>
        <begin position="21"/>
        <end position="55"/>
    </location>
</feature>
<comment type="caution">
    <text evidence="4">The sequence shown here is derived from an EMBL/GenBank/DDBJ whole genome shotgun (WGS) entry which is preliminary data.</text>
</comment>
<proteinExistence type="predicted"/>
<sequence length="423" mass="48741">MEDRRMQQGNNSGITFSVEDLEAVLQMNRLLERENQELKQEITRLNGQINALKAHDIERKSMLWKKIQNSTEGNNKEAAQQTKNAKTPERNITTMETTCRRPDQPKESPGIPEPPQKPPKQGYEQNVTIASTPPPPPPPLPSRSSAGSRVVRRVPEVIEFYRYLNKRNAQTENRTATIGTPAEANSRNMIGEIENRSTYLSAIKSDVETQGEFINFLAREVESAAFTEISSLEAFVKWLDGELSCLVDERAVLKHFPRWPERKADTLREAACCYRDLKNLESEVSSFKDDPKQTLGQILRRIQDLQDRLERAINNVERIREGTCKRYRELQIPWEWMLDTGLIGQIKLSSLRLAREYMKRIARELQCAKCSSAEDLLIQGVRFAYRVHQFAGGFDIDTKCAFEELKRLHNAFLNQHISIKYYD</sequence>
<evidence type="ECO:0000256" key="2">
    <source>
        <dbReference type="SAM" id="Coils"/>
    </source>
</evidence>
<dbReference type="InterPro" id="IPR040265">
    <property type="entry name" value="CHUP1/IPGA1-like"/>
</dbReference>
<dbReference type="GO" id="GO:0055028">
    <property type="term" value="C:cortical microtubule"/>
    <property type="evidence" value="ECO:0007669"/>
    <property type="project" value="TreeGrafter"/>
</dbReference>
<name>A0AAD3P394_NEPGR</name>
<dbReference type="PANTHER" id="PTHR31342">
    <property type="entry name" value="PROTEIN CHUP1, CHLOROPLASTIC"/>
    <property type="match status" value="1"/>
</dbReference>
<dbReference type="PANTHER" id="PTHR31342:SF48">
    <property type="entry name" value="CHUP1-LIKE PROTEIN"/>
    <property type="match status" value="1"/>
</dbReference>
<reference evidence="4" key="1">
    <citation type="submission" date="2023-05" db="EMBL/GenBank/DDBJ databases">
        <title>Nepenthes gracilis genome sequencing.</title>
        <authorList>
            <person name="Fukushima K."/>
        </authorList>
    </citation>
    <scope>NUCLEOTIDE SEQUENCE</scope>
    <source>
        <strain evidence="4">SING2019-196</strain>
    </source>
</reference>
<dbReference type="EMBL" id="BSYO01000001">
    <property type="protein sequence ID" value="GMG98828.1"/>
    <property type="molecule type" value="Genomic_DNA"/>
</dbReference>